<dbReference type="EMBL" id="JACYXZ010000003">
    <property type="protein sequence ID" value="MBD8870472.1"/>
    <property type="molecule type" value="Genomic_DNA"/>
</dbReference>
<feature type="transmembrane region" description="Helical" evidence="5">
    <location>
        <begin position="127"/>
        <end position="147"/>
    </location>
</feature>
<evidence type="ECO:0000256" key="5">
    <source>
        <dbReference type="SAM" id="Phobius"/>
    </source>
</evidence>
<proteinExistence type="predicted"/>
<keyword evidence="2 5" id="KW-0812">Transmembrane</keyword>
<dbReference type="GO" id="GO:0022857">
    <property type="term" value="F:transmembrane transporter activity"/>
    <property type="evidence" value="ECO:0007669"/>
    <property type="project" value="InterPro"/>
</dbReference>
<dbReference type="SUPFAM" id="SSF103473">
    <property type="entry name" value="MFS general substrate transporter"/>
    <property type="match status" value="1"/>
</dbReference>
<feature type="transmembrane region" description="Helical" evidence="5">
    <location>
        <begin position="207"/>
        <end position="226"/>
    </location>
</feature>
<dbReference type="PROSITE" id="PS50850">
    <property type="entry name" value="MFS"/>
    <property type="match status" value="1"/>
</dbReference>
<evidence type="ECO:0000313" key="8">
    <source>
        <dbReference type="Proteomes" id="UP000616839"/>
    </source>
</evidence>
<keyword evidence="3 5" id="KW-1133">Transmembrane helix</keyword>
<evidence type="ECO:0000256" key="4">
    <source>
        <dbReference type="ARBA" id="ARBA00023136"/>
    </source>
</evidence>
<organism evidence="7 8">
    <name type="scientific">Nocardioides donggukensis</name>
    <dbReference type="NCBI Taxonomy" id="2774019"/>
    <lineage>
        <taxon>Bacteria</taxon>
        <taxon>Bacillati</taxon>
        <taxon>Actinomycetota</taxon>
        <taxon>Actinomycetes</taxon>
        <taxon>Propionibacteriales</taxon>
        <taxon>Nocardioidaceae</taxon>
        <taxon>Nocardioides</taxon>
    </lineage>
</organism>
<dbReference type="AlphaFoldDB" id="A0A927K569"/>
<evidence type="ECO:0000259" key="6">
    <source>
        <dbReference type="PROSITE" id="PS50850"/>
    </source>
</evidence>
<feature type="transmembrane region" description="Helical" evidence="5">
    <location>
        <begin position="12"/>
        <end position="35"/>
    </location>
</feature>
<dbReference type="PANTHER" id="PTHR23518">
    <property type="entry name" value="C-METHYLTRANSFERASE"/>
    <property type="match status" value="1"/>
</dbReference>
<dbReference type="CDD" id="cd17370">
    <property type="entry name" value="MFS_MJ1317_like"/>
    <property type="match status" value="1"/>
</dbReference>
<feature type="domain" description="Major facilitator superfamily (MFS) profile" evidence="6">
    <location>
        <begin position="1"/>
        <end position="383"/>
    </location>
</feature>
<dbReference type="InterPro" id="IPR020846">
    <property type="entry name" value="MFS_dom"/>
</dbReference>
<name>A0A927K569_9ACTN</name>
<sequence>MVSLLTDISTESVAAILPLYLTVVVGLSPVAFGLIDGLYQGASVLVRLGGGWISDRTDRPKWVAFAGYGLSCVARFFLLFAAGAGSIAAVVAADRVGKGLRTAPRDAMISSATRSEDLGLAFGVHRALDTVGAAMGPLIAFLVLWWIPDGYLTVMVISLAFAVIGVALLGLIAPDQRIRPPRPRPTSRPASPPFVWKDLTDRRLTRLLVLAAGLGILTIGDGFLYLTLLERSDFGAEWFPLLYVGTNVVYLVLAMPVGWAADRAGRARVLVGGHVALAGAYVCAAVPASGTVPTLATLALLGLFYAATDGVIAAMAGRLVPVQARASGIAAAQTVVALARMLATVGFGVLWVLVGPATAMAAVAAALVLATAVAATQVRPLDRAPVTP</sequence>
<keyword evidence="4 5" id="KW-0472">Membrane</keyword>
<dbReference type="Pfam" id="PF07690">
    <property type="entry name" value="MFS_1"/>
    <property type="match status" value="1"/>
</dbReference>
<reference evidence="7" key="1">
    <citation type="submission" date="2020-09" db="EMBL/GenBank/DDBJ databases">
        <title>Nocardioides sp. strain MJB4 16S ribosomal RNA gene Genome sequencing and assembly.</title>
        <authorList>
            <person name="Kim I."/>
        </authorList>
    </citation>
    <scope>NUCLEOTIDE SEQUENCE</scope>
    <source>
        <strain evidence="7">MJB4</strain>
    </source>
</reference>
<feature type="transmembrane region" description="Helical" evidence="5">
    <location>
        <begin position="269"/>
        <end position="289"/>
    </location>
</feature>
<feature type="transmembrane region" description="Helical" evidence="5">
    <location>
        <begin position="329"/>
        <end position="353"/>
    </location>
</feature>
<evidence type="ECO:0000256" key="2">
    <source>
        <dbReference type="ARBA" id="ARBA00022692"/>
    </source>
</evidence>
<evidence type="ECO:0000256" key="1">
    <source>
        <dbReference type="ARBA" id="ARBA00004651"/>
    </source>
</evidence>
<evidence type="ECO:0000256" key="3">
    <source>
        <dbReference type="ARBA" id="ARBA00022989"/>
    </source>
</evidence>
<gene>
    <name evidence="7" type="ORF">IE331_12625</name>
</gene>
<accession>A0A927K569</accession>
<keyword evidence="8" id="KW-1185">Reference proteome</keyword>
<feature type="transmembrane region" description="Helical" evidence="5">
    <location>
        <begin position="359"/>
        <end position="378"/>
    </location>
</feature>
<dbReference type="PANTHER" id="PTHR23518:SF2">
    <property type="entry name" value="MAJOR FACILITATOR SUPERFAMILY TRANSPORTER"/>
    <property type="match status" value="1"/>
</dbReference>
<feature type="transmembrane region" description="Helical" evidence="5">
    <location>
        <begin position="65"/>
        <end position="92"/>
    </location>
</feature>
<dbReference type="GO" id="GO:0005886">
    <property type="term" value="C:plasma membrane"/>
    <property type="evidence" value="ECO:0007669"/>
    <property type="project" value="UniProtKB-SubCell"/>
</dbReference>
<feature type="transmembrane region" description="Helical" evidence="5">
    <location>
        <begin position="238"/>
        <end position="257"/>
    </location>
</feature>
<feature type="transmembrane region" description="Helical" evidence="5">
    <location>
        <begin position="153"/>
        <end position="174"/>
    </location>
</feature>
<comment type="caution">
    <text evidence="7">The sequence shown here is derived from an EMBL/GenBank/DDBJ whole genome shotgun (WGS) entry which is preliminary data.</text>
</comment>
<dbReference type="Proteomes" id="UP000616839">
    <property type="component" value="Unassembled WGS sequence"/>
</dbReference>
<comment type="subcellular location">
    <subcellularLocation>
        <location evidence="1">Cell membrane</location>
        <topology evidence="1">Multi-pass membrane protein</topology>
    </subcellularLocation>
</comment>
<feature type="transmembrane region" description="Helical" evidence="5">
    <location>
        <begin position="295"/>
        <end position="317"/>
    </location>
</feature>
<protein>
    <submittedName>
        <fullName evidence="7">MFS transporter</fullName>
    </submittedName>
</protein>
<dbReference type="InterPro" id="IPR011701">
    <property type="entry name" value="MFS"/>
</dbReference>
<dbReference type="Gene3D" id="1.20.1250.20">
    <property type="entry name" value="MFS general substrate transporter like domains"/>
    <property type="match status" value="1"/>
</dbReference>
<evidence type="ECO:0000313" key="7">
    <source>
        <dbReference type="EMBL" id="MBD8870472.1"/>
    </source>
</evidence>
<dbReference type="InterPro" id="IPR036259">
    <property type="entry name" value="MFS_trans_sf"/>
</dbReference>